<dbReference type="AlphaFoldDB" id="D4L2H6"/>
<evidence type="ECO:0000313" key="2">
    <source>
        <dbReference type="EMBL" id="CBL13816.1"/>
    </source>
</evidence>
<dbReference type="EMBL" id="FP929050">
    <property type="protein sequence ID" value="CBL13816.1"/>
    <property type="molecule type" value="Genomic_DNA"/>
</dbReference>
<dbReference type="RefSeq" id="WP_015522042.1">
    <property type="nucleotide sequence ID" value="NC_021012.1"/>
</dbReference>
<feature type="transmembrane region" description="Helical" evidence="1">
    <location>
        <begin position="146"/>
        <end position="167"/>
    </location>
</feature>
<reference evidence="2 3" key="2">
    <citation type="submission" date="2010-03" db="EMBL/GenBank/DDBJ databases">
        <authorList>
            <person name="Pajon A."/>
        </authorList>
    </citation>
    <scope>NUCLEOTIDE SEQUENCE [LARGE SCALE GENOMIC DNA]</scope>
    <source>
        <strain evidence="2 3">XB6B4</strain>
    </source>
</reference>
<dbReference type="KEGG" id="rix:RO1_35500"/>
<proteinExistence type="predicted"/>
<evidence type="ECO:0000313" key="3">
    <source>
        <dbReference type="Proteomes" id="UP000008953"/>
    </source>
</evidence>
<name>D4L2H6_9FIRM</name>
<evidence type="ECO:0000256" key="1">
    <source>
        <dbReference type="SAM" id="Phobius"/>
    </source>
</evidence>
<dbReference type="HOGENOM" id="CLU_1194165_0_0_9"/>
<keyword evidence="1" id="KW-0812">Transmembrane</keyword>
<dbReference type="Proteomes" id="UP000008953">
    <property type="component" value="Chromosome"/>
</dbReference>
<accession>D4L2H6</accession>
<feature type="transmembrane region" description="Helical" evidence="1">
    <location>
        <begin position="174"/>
        <end position="194"/>
    </location>
</feature>
<reference evidence="2 3" key="1">
    <citation type="submission" date="2010-03" db="EMBL/GenBank/DDBJ databases">
        <title>The genome sequence of Roseburia intestinalis XB6B4.</title>
        <authorList>
            <consortium name="metaHIT consortium -- http://www.metahit.eu/"/>
            <person name="Pajon A."/>
            <person name="Turner K."/>
            <person name="Parkhill J."/>
            <person name="Bernalier A."/>
        </authorList>
    </citation>
    <scope>NUCLEOTIDE SEQUENCE [LARGE SCALE GENOMIC DNA]</scope>
    <source>
        <strain evidence="2 3">XB6B4</strain>
    </source>
</reference>
<organism evidence="2 3">
    <name type="scientific">Roseburia intestinalis XB6B4</name>
    <dbReference type="NCBI Taxonomy" id="718255"/>
    <lineage>
        <taxon>Bacteria</taxon>
        <taxon>Bacillati</taxon>
        <taxon>Bacillota</taxon>
        <taxon>Clostridia</taxon>
        <taxon>Lachnospirales</taxon>
        <taxon>Lachnospiraceae</taxon>
        <taxon>Roseburia</taxon>
    </lineage>
</organism>
<feature type="transmembrane region" description="Helical" evidence="1">
    <location>
        <begin position="200"/>
        <end position="221"/>
    </location>
</feature>
<dbReference type="PATRIC" id="fig|718255.3.peg.905"/>
<sequence length="232" mass="27434">MLQDEDLKSPDLEEDISNIDKVMQVEEMKRNASSYDFYAIYNVIGPFEYTDEEYTKCVKSIVRLIVCNPVKYLEAKWDLFTYSSGCSSEFHWVEPANSTEQTQNIIKMYGISEDILNIFRTLNNELRSAYIYFLTGMYTIEGTEVLTYYFFWNFGIPIVLLMVMFVVSILRKNLTLCFVNFMILLDFALVYVAAPTTHVMYFFPFYILGYATVFYQICYFIKKDKYNHKENL</sequence>
<gene>
    <name evidence="2" type="ORF">RO1_35500</name>
</gene>
<keyword evidence="1" id="KW-0472">Membrane</keyword>
<protein>
    <submittedName>
        <fullName evidence="2">Uncharacterized protein</fullName>
    </submittedName>
</protein>
<keyword evidence="1" id="KW-1133">Transmembrane helix</keyword>